<sequence length="363" mass="40566">MSDRAEDLAHYSWRHSLIQTSVICVVIAVVTWLIWPSSYVEHLAISLGYGYSALGSAWVFQRVFSGLQYRQLLVLVLLSAMILGSLLAMLWTGTGVQEWEAMKSVMLLGFLFTVFCFYFFYVREQKFVAERALEQARRQQSEQEKTLVLSELKMLQSQIEPHFLFNTLANISALIDYDRETAKIMLTKLTELLRATLSANRARLVTVEHETALASAYLAIQQIRLGSRLAYTVSNSGVGDSWLIPPLLLQPLVENAVLHGIEPLADGGQITVDICEQDRRLVMRISDNGIGLGGQSQHIGHGVGLENIRHRLEVLFGCGAGLQIRGNTPAGVVAEIWIERGALDALVEKENRDERARNGSHCR</sequence>
<evidence type="ECO:0000256" key="1">
    <source>
        <dbReference type="SAM" id="Phobius"/>
    </source>
</evidence>
<feature type="transmembrane region" description="Helical" evidence="1">
    <location>
        <begin position="41"/>
        <end position="60"/>
    </location>
</feature>
<evidence type="ECO:0000313" key="3">
    <source>
        <dbReference type="EMBL" id="KLV09630.1"/>
    </source>
</evidence>
<comment type="caution">
    <text evidence="3">The sequence shown here is derived from an EMBL/GenBank/DDBJ whole genome shotgun (WGS) entry which is preliminary data.</text>
</comment>
<feature type="transmembrane region" description="Helical" evidence="1">
    <location>
        <begin position="72"/>
        <end position="92"/>
    </location>
</feature>
<dbReference type="Pfam" id="PF06580">
    <property type="entry name" value="His_kinase"/>
    <property type="match status" value="1"/>
</dbReference>
<proteinExistence type="predicted"/>
<dbReference type="GO" id="GO:0016020">
    <property type="term" value="C:membrane"/>
    <property type="evidence" value="ECO:0007669"/>
    <property type="project" value="InterPro"/>
</dbReference>
<dbReference type="STRING" id="1195763.ABT56_00685"/>
<dbReference type="Gene3D" id="3.30.565.10">
    <property type="entry name" value="Histidine kinase-like ATPase, C-terminal domain"/>
    <property type="match status" value="1"/>
</dbReference>
<dbReference type="RefSeq" id="WP_047876918.1">
    <property type="nucleotide sequence ID" value="NZ_LDOT01000001.1"/>
</dbReference>
<feature type="domain" description="Signal transduction histidine kinase internal region" evidence="2">
    <location>
        <begin position="150"/>
        <end position="229"/>
    </location>
</feature>
<keyword evidence="1" id="KW-0812">Transmembrane</keyword>
<dbReference type="InterPro" id="IPR050640">
    <property type="entry name" value="Bact_2-comp_sensor_kinase"/>
</dbReference>
<dbReference type="PANTHER" id="PTHR34220">
    <property type="entry name" value="SENSOR HISTIDINE KINASE YPDA"/>
    <property type="match status" value="1"/>
</dbReference>
<gene>
    <name evidence="3" type="ORF">ABT56_00685</name>
</gene>
<dbReference type="PANTHER" id="PTHR34220:SF9">
    <property type="entry name" value="SIGNAL TRANSDUCTION HISTIDINE KINASE INTERNAL REGION DOMAIN-CONTAINING PROTEIN"/>
    <property type="match status" value="1"/>
</dbReference>
<organism evidence="3 4">
    <name type="scientific">Photobacterium aquae</name>
    <dbReference type="NCBI Taxonomy" id="1195763"/>
    <lineage>
        <taxon>Bacteria</taxon>
        <taxon>Pseudomonadati</taxon>
        <taxon>Pseudomonadota</taxon>
        <taxon>Gammaproteobacteria</taxon>
        <taxon>Vibrionales</taxon>
        <taxon>Vibrionaceae</taxon>
        <taxon>Photobacterium</taxon>
    </lineage>
</organism>
<dbReference type="InterPro" id="IPR036890">
    <property type="entry name" value="HATPase_C_sf"/>
</dbReference>
<keyword evidence="1" id="KW-1133">Transmembrane helix</keyword>
<feature type="transmembrane region" description="Helical" evidence="1">
    <location>
        <begin position="12"/>
        <end position="35"/>
    </location>
</feature>
<dbReference type="GO" id="GO:0000155">
    <property type="term" value="F:phosphorelay sensor kinase activity"/>
    <property type="evidence" value="ECO:0007669"/>
    <property type="project" value="InterPro"/>
</dbReference>
<dbReference type="PATRIC" id="fig|1195763.3.peg.155"/>
<evidence type="ECO:0000313" key="4">
    <source>
        <dbReference type="Proteomes" id="UP000036097"/>
    </source>
</evidence>
<keyword evidence="4" id="KW-1185">Reference proteome</keyword>
<protein>
    <recommendedName>
        <fullName evidence="2">Signal transduction histidine kinase internal region domain-containing protein</fullName>
    </recommendedName>
</protein>
<accession>A0A0J1HDB7</accession>
<evidence type="ECO:0000259" key="2">
    <source>
        <dbReference type="Pfam" id="PF06580"/>
    </source>
</evidence>
<dbReference type="SUPFAM" id="SSF55874">
    <property type="entry name" value="ATPase domain of HSP90 chaperone/DNA topoisomerase II/histidine kinase"/>
    <property type="match status" value="1"/>
</dbReference>
<dbReference type="Proteomes" id="UP000036097">
    <property type="component" value="Unassembled WGS sequence"/>
</dbReference>
<dbReference type="EMBL" id="LDOT01000001">
    <property type="protein sequence ID" value="KLV09630.1"/>
    <property type="molecule type" value="Genomic_DNA"/>
</dbReference>
<dbReference type="AlphaFoldDB" id="A0A0J1HDB7"/>
<feature type="transmembrane region" description="Helical" evidence="1">
    <location>
        <begin position="104"/>
        <end position="122"/>
    </location>
</feature>
<keyword evidence="1" id="KW-0472">Membrane</keyword>
<dbReference type="OrthoDB" id="2514702at2"/>
<reference evidence="3 4" key="1">
    <citation type="submission" date="2015-05" db="EMBL/GenBank/DDBJ databases">
        <title>Photobacterium galathea sp. nov.</title>
        <authorList>
            <person name="Machado H."/>
            <person name="Gram L."/>
        </authorList>
    </citation>
    <scope>NUCLEOTIDE SEQUENCE [LARGE SCALE GENOMIC DNA]</scope>
    <source>
        <strain evidence="3 4">CGMCC 1.12159</strain>
    </source>
</reference>
<name>A0A0J1HDB7_9GAMM</name>
<dbReference type="InterPro" id="IPR010559">
    <property type="entry name" value="Sig_transdc_His_kin_internal"/>
</dbReference>